<dbReference type="Proteomes" id="UP001209878">
    <property type="component" value="Unassembled WGS sequence"/>
</dbReference>
<gene>
    <name evidence="2" type="ORF">NP493_269g00016</name>
</gene>
<keyword evidence="1" id="KW-0472">Membrane</keyword>
<reference evidence="2" key="1">
    <citation type="journal article" date="2023" name="Mol. Biol. Evol.">
        <title>Third-Generation Sequencing Reveals the Adaptive Role of the Epigenome in Three Deep-Sea Polychaetes.</title>
        <authorList>
            <person name="Perez M."/>
            <person name="Aroh O."/>
            <person name="Sun Y."/>
            <person name="Lan Y."/>
            <person name="Juniper S.K."/>
            <person name="Young C.R."/>
            <person name="Angers B."/>
            <person name="Qian P.Y."/>
        </authorList>
    </citation>
    <scope>NUCLEOTIDE SEQUENCE</scope>
    <source>
        <strain evidence="2">R07B-5</strain>
    </source>
</reference>
<dbReference type="AlphaFoldDB" id="A0AAD9NXK2"/>
<feature type="transmembrane region" description="Helical" evidence="1">
    <location>
        <begin position="6"/>
        <end position="29"/>
    </location>
</feature>
<accession>A0AAD9NXK2</accession>
<dbReference type="EMBL" id="JAODUO010000269">
    <property type="protein sequence ID" value="KAK2184349.1"/>
    <property type="molecule type" value="Genomic_DNA"/>
</dbReference>
<evidence type="ECO:0000313" key="3">
    <source>
        <dbReference type="Proteomes" id="UP001209878"/>
    </source>
</evidence>
<sequence>MYQVVLFLYTIHVPFLFQFISVILLYFYLCLSPLPRHRLLTTAFQCPLSWVIFEAVSKCSPSYWCLL</sequence>
<protein>
    <submittedName>
        <fullName evidence="2">Uncharacterized protein</fullName>
    </submittedName>
</protein>
<keyword evidence="1" id="KW-0812">Transmembrane</keyword>
<keyword evidence="3" id="KW-1185">Reference proteome</keyword>
<proteinExistence type="predicted"/>
<keyword evidence="1" id="KW-1133">Transmembrane helix</keyword>
<evidence type="ECO:0000256" key="1">
    <source>
        <dbReference type="SAM" id="Phobius"/>
    </source>
</evidence>
<evidence type="ECO:0000313" key="2">
    <source>
        <dbReference type="EMBL" id="KAK2184349.1"/>
    </source>
</evidence>
<name>A0AAD9NXK2_RIDPI</name>
<comment type="caution">
    <text evidence="2">The sequence shown here is derived from an EMBL/GenBank/DDBJ whole genome shotgun (WGS) entry which is preliminary data.</text>
</comment>
<organism evidence="2 3">
    <name type="scientific">Ridgeia piscesae</name>
    <name type="common">Tubeworm</name>
    <dbReference type="NCBI Taxonomy" id="27915"/>
    <lineage>
        <taxon>Eukaryota</taxon>
        <taxon>Metazoa</taxon>
        <taxon>Spiralia</taxon>
        <taxon>Lophotrochozoa</taxon>
        <taxon>Annelida</taxon>
        <taxon>Polychaeta</taxon>
        <taxon>Sedentaria</taxon>
        <taxon>Canalipalpata</taxon>
        <taxon>Sabellida</taxon>
        <taxon>Siboglinidae</taxon>
        <taxon>Ridgeia</taxon>
    </lineage>
</organism>